<evidence type="ECO:0000313" key="11">
    <source>
        <dbReference type="EMBL" id="KAK3940761.1"/>
    </source>
</evidence>
<keyword evidence="6 9" id="KW-0804">Transcription</keyword>
<keyword evidence="7 9" id="KW-0539">Nucleus</keyword>
<dbReference type="InterPro" id="IPR014801">
    <property type="entry name" value="Mediator_Med5_fun"/>
</dbReference>
<dbReference type="PANTHER" id="PTHR35784:SF1">
    <property type="entry name" value="MEDIATOR OF RNA POLYMERASE II TRANSCRIPTION SUBUNIT 5"/>
    <property type="match status" value="1"/>
</dbReference>
<evidence type="ECO:0000256" key="9">
    <source>
        <dbReference type="RuleBase" id="RU364142"/>
    </source>
</evidence>
<dbReference type="EMBL" id="MU853792">
    <property type="protein sequence ID" value="KAK3940761.1"/>
    <property type="molecule type" value="Genomic_DNA"/>
</dbReference>
<name>A0AAN6S5M9_9PEZI</name>
<dbReference type="GO" id="GO:0006357">
    <property type="term" value="P:regulation of transcription by RNA polymerase II"/>
    <property type="evidence" value="ECO:0007669"/>
    <property type="project" value="InterPro"/>
</dbReference>
<comment type="similarity">
    <text evidence="2 9">Belongs to the Mediator complex subunit 5 family.</text>
</comment>
<gene>
    <name evidence="9" type="primary">MED5</name>
    <name evidence="11" type="ORF">QBC46DRAFT_384559</name>
</gene>
<comment type="caution">
    <text evidence="11">The sequence shown here is derived from an EMBL/GenBank/DDBJ whole genome shotgun (WGS) entry which is preliminary data.</text>
</comment>
<evidence type="ECO:0000256" key="8">
    <source>
        <dbReference type="ARBA" id="ARBA00031256"/>
    </source>
</evidence>
<sequence>MTIDRKSAMTAMAALAPAVRAVKEWDKFLSKAKTERIEPEQFAAFVPLLFAKIYIPRTYLADLLLRPTKKDKYTMQMPVLLYLQVLLDQKLVDLSSVLKALYRCSTLHKYSPTGTTAGAGEGNGDQQQGPEQQKKQKPTPIRWEMNCSKEECIFRRLERLISQGNGIKNARAAIDVGKGMIHWMALFSGAAAAFSRDAFGAIHSVRAKIEMEDSRTAFSMLLLSVCENNFVLSVLSKQSARVLRKQLSKSLDSFIASMMQSQPDIAGRLELFRGQTLASFEPADKKKDAAVSDMSSYMDNLIGLDNFQVPEIPIVNSRAGLYIYLNAALVGRPMVDDSALYTYLHNRYQGDLQTTAIQLVLASFDVLANAIFRNESNKTGHLLKSYLVNKVPLILGSFAASSGMYAAFNAEFCITEALGQVDTNVFPTLSGMFDMPNTNSTLQESVRQDFCFACQLHGLLSQTAIESLLGDITYQSLPDEGRYVKETLVQQCLEDAERTQKLIGELDNMNGNVGAAAQAITEVIGTLCRNKETMTLKQLCSQLASKPLSLDILLLFDKPLKILHPLCELLDNWKYDEDQGEYQPVYEEFGSILLLLLAFVYRYNLTPTDLGIRSSDSFVGKLLSTGHLSRPLDELNEQDKSHLGGWIQGLFGTEGGGLGDELMSSCPPQDFYLLMPTLFHQVVGALTNGGLTEDMLKGGFEYLVDILLLPSLVPAILCLSNHLRTERPQCQSAILKVFQLILLPNSISNEASTMLSSVLNIVANPLENALRSYQRQDPKSQEVEPLLRALKENLLLSRRTGGADHNELESWTSTHGGGLSAAVRHTMQNFNQWAQQPTLNTVPTAYTHRQILAALKMLGARHLLTIIIEELRTQTEAGHGSIAYDVATALVCAPDVTNDASLNAAASLPDETGAFPPQQQRRITLREALKAEAEDWKKLQKTDPALAETVVRLYRRVEAQMALPPPVVPQQVNIFGQAQDDLGAALGVGVGVGVGDDALGDAMMAAAAAAAGDHAGMDAMSLDTSGLPPLDTSGVDLGGLGGGAGDHLGGMSATNSVGGTLDLNDDIFSGLPTGDFNADFGSWDDMNLG</sequence>
<evidence type="ECO:0000256" key="6">
    <source>
        <dbReference type="ARBA" id="ARBA00023163"/>
    </source>
</evidence>
<evidence type="ECO:0000256" key="4">
    <source>
        <dbReference type="ARBA" id="ARBA00023015"/>
    </source>
</evidence>
<dbReference type="PANTHER" id="PTHR35784">
    <property type="entry name" value="MEDIATOR OF RNA POLYMERASE II TRANSCRIPTION SUBUNIT 5"/>
    <property type="match status" value="1"/>
</dbReference>
<proteinExistence type="inferred from homology"/>
<comment type="function">
    <text evidence="9">Component of the Mediator complex, a coactivator involved in the regulated transcription of nearly all RNA polymerase II-dependent genes. Mediator functions as a bridge to convey information from gene-specific regulatory proteins to the basal RNA polymerase II transcription machinery. Mediator is recruited to promoters by direct interactions with regulatory proteins and serves as a scaffold for the assembly of a functional preinitiation complex with RNA polymerase II and the general transcription factors.</text>
</comment>
<dbReference type="GO" id="GO:0003712">
    <property type="term" value="F:transcription coregulator activity"/>
    <property type="evidence" value="ECO:0007669"/>
    <property type="project" value="InterPro"/>
</dbReference>
<dbReference type="GO" id="GO:0016592">
    <property type="term" value="C:mediator complex"/>
    <property type="evidence" value="ECO:0007669"/>
    <property type="project" value="InterPro"/>
</dbReference>
<evidence type="ECO:0000256" key="10">
    <source>
        <dbReference type="SAM" id="MobiDB-lite"/>
    </source>
</evidence>
<evidence type="ECO:0000256" key="5">
    <source>
        <dbReference type="ARBA" id="ARBA00023159"/>
    </source>
</evidence>
<dbReference type="Proteomes" id="UP001303473">
    <property type="component" value="Unassembled WGS sequence"/>
</dbReference>
<keyword evidence="12" id="KW-1185">Reference proteome</keyword>
<keyword evidence="5 9" id="KW-0010">Activator</keyword>
<evidence type="ECO:0000256" key="1">
    <source>
        <dbReference type="ARBA" id="ARBA00004123"/>
    </source>
</evidence>
<reference evidence="12" key="1">
    <citation type="journal article" date="2023" name="Mol. Phylogenet. Evol.">
        <title>Genome-scale phylogeny and comparative genomics of the fungal order Sordariales.</title>
        <authorList>
            <person name="Hensen N."/>
            <person name="Bonometti L."/>
            <person name="Westerberg I."/>
            <person name="Brannstrom I.O."/>
            <person name="Guillou S."/>
            <person name="Cros-Aarteil S."/>
            <person name="Calhoun S."/>
            <person name="Haridas S."/>
            <person name="Kuo A."/>
            <person name="Mondo S."/>
            <person name="Pangilinan J."/>
            <person name="Riley R."/>
            <person name="LaButti K."/>
            <person name="Andreopoulos B."/>
            <person name="Lipzen A."/>
            <person name="Chen C."/>
            <person name="Yan M."/>
            <person name="Daum C."/>
            <person name="Ng V."/>
            <person name="Clum A."/>
            <person name="Steindorff A."/>
            <person name="Ohm R.A."/>
            <person name="Martin F."/>
            <person name="Silar P."/>
            <person name="Natvig D.O."/>
            <person name="Lalanne C."/>
            <person name="Gautier V."/>
            <person name="Ament-Velasquez S.L."/>
            <person name="Kruys A."/>
            <person name="Hutchinson M.I."/>
            <person name="Powell A.J."/>
            <person name="Barry K."/>
            <person name="Miller A.N."/>
            <person name="Grigoriev I.V."/>
            <person name="Debuchy R."/>
            <person name="Gladieux P."/>
            <person name="Hiltunen Thoren M."/>
            <person name="Johannesson H."/>
        </authorList>
    </citation>
    <scope>NUCLEOTIDE SEQUENCE [LARGE SCALE GENOMIC DNA]</scope>
    <source>
        <strain evidence="12">CBS 340.73</strain>
    </source>
</reference>
<organism evidence="11 12">
    <name type="scientific">Diplogelasinospora grovesii</name>
    <dbReference type="NCBI Taxonomy" id="303347"/>
    <lineage>
        <taxon>Eukaryota</taxon>
        <taxon>Fungi</taxon>
        <taxon>Dikarya</taxon>
        <taxon>Ascomycota</taxon>
        <taxon>Pezizomycotina</taxon>
        <taxon>Sordariomycetes</taxon>
        <taxon>Sordariomycetidae</taxon>
        <taxon>Sordariales</taxon>
        <taxon>Diplogelasinosporaceae</taxon>
        <taxon>Diplogelasinospora</taxon>
    </lineage>
</organism>
<evidence type="ECO:0000256" key="7">
    <source>
        <dbReference type="ARBA" id="ARBA00023242"/>
    </source>
</evidence>
<evidence type="ECO:0000256" key="2">
    <source>
        <dbReference type="ARBA" id="ARBA00008782"/>
    </source>
</evidence>
<feature type="region of interest" description="Disordered" evidence="10">
    <location>
        <begin position="115"/>
        <end position="140"/>
    </location>
</feature>
<accession>A0AAN6S5M9</accession>
<dbReference type="AlphaFoldDB" id="A0AAN6S5M9"/>
<evidence type="ECO:0000313" key="12">
    <source>
        <dbReference type="Proteomes" id="UP001303473"/>
    </source>
</evidence>
<comment type="subunit">
    <text evidence="9">Component of the Mediator complex.</text>
</comment>
<keyword evidence="4 9" id="KW-0805">Transcription regulation</keyword>
<dbReference type="Pfam" id="PF08689">
    <property type="entry name" value="Med5"/>
    <property type="match status" value="1"/>
</dbReference>
<comment type="subcellular location">
    <subcellularLocation>
        <location evidence="1 9">Nucleus</location>
    </subcellularLocation>
</comment>
<protein>
    <recommendedName>
        <fullName evidence="3 9">Mediator of RNA polymerase II transcription subunit 5</fullName>
    </recommendedName>
    <alternativeName>
        <fullName evidence="8 9">Mediator complex subunit 5</fullName>
    </alternativeName>
</protein>
<evidence type="ECO:0000256" key="3">
    <source>
        <dbReference type="ARBA" id="ARBA00020628"/>
    </source>
</evidence>